<dbReference type="Proteomes" id="UP000215405">
    <property type="component" value="Unassembled WGS sequence"/>
</dbReference>
<dbReference type="Gene3D" id="3.20.20.100">
    <property type="entry name" value="NADP-dependent oxidoreductase domain"/>
    <property type="match status" value="1"/>
</dbReference>
<keyword evidence="1" id="KW-0560">Oxidoreductase</keyword>
<dbReference type="PANTHER" id="PTHR43364:SF4">
    <property type="entry name" value="NAD(P)-LINKED OXIDOREDUCTASE SUPERFAMILY PROTEIN"/>
    <property type="match status" value="1"/>
</dbReference>
<comment type="caution">
    <text evidence="3">The sequence shown here is derived from an EMBL/GenBank/DDBJ whole genome shotgun (WGS) entry which is preliminary data.</text>
</comment>
<dbReference type="AlphaFoldDB" id="A0A231UU06"/>
<dbReference type="EMBL" id="NBYO01000003">
    <property type="protein sequence ID" value="OXS99310.1"/>
    <property type="molecule type" value="Genomic_DNA"/>
</dbReference>
<proteinExistence type="predicted"/>
<sequence>MKSKQLGRTGITVSHFCLGTMTWGSQNSEAEAHGQMDRAMERGVNFFDTAEMYPTTPRSPDTLGRTEEFIGTWWAKSGKRDRVVLASKIIGEGAEAPRGGAPISGRTMREALDGSLRRLRTDYVDLYQLHWPNRGSYHFRQHWTYDPSDQNTQTELDHFLDVLKTADELIREGKMRALGVSNDTAWGIMRMLRLAEERGLPRIASVQNEYSLLNRLFDTDLAEIAHHEDVGLLAFSPIACGMLSGKYDGGDVPAGSRASINDGLGGRFVPQGLKMMEAYNALARRHGLDPAQMALAFAASRPFMTSVIFGATSSEQLENALDAADLRLSDEVMNDILDVRRTNGLPV</sequence>
<gene>
    <name evidence="3" type="ORF">B7H23_14145</name>
</gene>
<dbReference type="InterPro" id="IPR036812">
    <property type="entry name" value="NAD(P)_OxRdtase_dom_sf"/>
</dbReference>
<evidence type="ECO:0000256" key="1">
    <source>
        <dbReference type="ARBA" id="ARBA00023002"/>
    </source>
</evidence>
<dbReference type="InterPro" id="IPR050523">
    <property type="entry name" value="AKR_Detox_Biosynth"/>
</dbReference>
<dbReference type="RefSeq" id="WP_094078090.1">
    <property type="nucleotide sequence ID" value="NZ_NBYO01000003.1"/>
</dbReference>
<keyword evidence="4" id="KW-1185">Reference proteome</keyword>
<protein>
    <submittedName>
        <fullName evidence="3">Aldo/keto reductase</fullName>
    </submittedName>
</protein>
<reference evidence="4" key="1">
    <citation type="journal article" date="2017" name="Int. J. Syst. Evol. Microbiol.">
        <title>Notoacmeibacter marinus gen. nov., sp. nov., isolated from the gut of a limpet and proposal of Notoacmeibacteraceae fam. nov. in the order Rhizobiales of the class Alphaproteobacteria.</title>
        <authorList>
            <person name="Huang Z."/>
            <person name="Guo F."/>
            <person name="Lai Q."/>
        </authorList>
    </citation>
    <scope>NUCLEOTIDE SEQUENCE [LARGE SCALE GENOMIC DNA]</scope>
    <source>
        <strain evidence="4">XMTR2A4</strain>
    </source>
</reference>
<evidence type="ECO:0000259" key="2">
    <source>
        <dbReference type="Pfam" id="PF00248"/>
    </source>
</evidence>
<dbReference type="GO" id="GO:0016491">
    <property type="term" value="F:oxidoreductase activity"/>
    <property type="evidence" value="ECO:0007669"/>
    <property type="project" value="UniProtKB-KW"/>
</dbReference>
<dbReference type="SUPFAM" id="SSF51430">
    <property type="entry name" value="NAD(P)-linked oxidoreductase"/>
    <property type="match status" value="1"/>
</dbReference>
<dbReference type="PANTHER" id="PTHR43364">
    <property type="entry name" value="NADH-SPECIFIC METHYLGLYOXAL REDUCTASE-RELATED"/>
    <property type="match status" value="1"/>
</dbReference>
<organism evidence="3 4">
    <name type="scientific">Notoacmeibacter marinus</name>
    <dbReference type="NCBI Taxonomy" id="1876515"/>
    <lineage>
        <taxon>Bacteria</taxon>
        <taxon>Pseudomonadati</taxon>
        <taxon>Pseudomonadota</taxon>
        <taxon>Alphaproteobacteria</taxon>
        <taxon>Hyphomicrobiales</taxon>
        <taxon>Notoacmeibacteraceae</taxon>
        <taxon>Notoacmeibacter</taxon>
    </lineage>
</organism>
<evidence type="ECO:0000313" key="3">
    <source>
        <dbReference type="EMBL" id="OXS99310.1"/>
    </source>
</evidence>
<name>A0A231UU06_9HYPH</name>
<dbReference type="CDD" id="cd19094">
    <property type="entry name" value="AKR_Tas-like"/>
    <property type="match status" value="1"/>
</dbReference>
<feature type="domain" description="NADP-dependent oxidoreductase" evidence="2">
    <location>
        <begin position="17"/>
        <end position="336"/>
    </location>
</feature>
<dbReference type="InterPro" id="IPR023210">
    <property type="entry name" value="NADP_OxRdtase_dom"/>
</dbReference>
<accession>A0A231UU06</accession>
<dbReference type="Pfam" id="PF00248">
    <property type="entry name" value="Aldo_ket_red"/>
    <property type="match status" value="1"/>
</dbReference>
<evidence type="ECO:0000313" key="4">
    <source>
        <dbReference type="Proteomes" id="UP000215405"/>
    </source>
</evidence>